<dbReference type="Gene3D" id="3.40.50.300">
    <property type="entry name" value="P-loop containing nucleotide triphosphate hydrolases"/>
    <property type="match status" value="1"/>
</dbReference>
<keyword evidence="4" id="KW-0812">Transmembrane</keyword>
<dbReference type="InterPro" id="IPR052266">
    <property type="entry name" value="Miro-EF-hand_domain"/>
</dbReference>
<evidence type="ECO:0000256" key="8">
    <source>
        <dbReference type="ARBA" id="ARBA00022787"/>
    </source>
</evidence>
<keyword evidence="10 15" id="KW-0106">Calcium</keyword>
<keyword evidence="12 15" id="KW-0496">Mitochondrion</keyword>
<evidence type="ECO:0000256" key="6">
    <source>
        <dbReference type="ARBA" id="ARBA00022737"/>
    </source>
</evidence>
<dbReference type="STRING" id="905079.L1IR83"/>
<dbReference type="GO" id="GO:0009507">
    <property type="term" value="C:chloroplast"/>
    <property type="evidence" value="ECO:0007669"/>
    <property type="project" value="UniProtKB-SubCell"/>
</dbReference>
<dbReference type="PRINTS" id="PR00449">
    <property type="entry name" value="RASTRNSFRMNG"/>
</dbReference>
<evidence type="ECO:0000256" key="14">
    <source>
        <dbReference type="ARBA" id="ARBA00023136"/>
    </source>
</evidence>
<dbReference type="PROSITE" id="PS51423">
    <property type="entry name" value="MIRO"/>
    <property type="match status" value="1"/>
</dbReference>
<dbReference type="GO" id="GO:0005509">
    <property type="term" value="F:calcium ion binding"/>
    <property type="evidence" value="ECO:0007669"/>
    <property type="project" value="InterPro"/>
</dbReference>
<dbReference type="GeneID" id="17295315"/>
<keyword evidence="5" id="KW-0479">Metal-binding</keyword>
<dbReference type="SUPFAM" id="SSF52540">
    <property type="entry name" value="P-loop containing nucleoside triphosphate hydrolases"/>
    <property type="match status" value="1"/>
</dbReference>
<dbReference type="GO" id="GO:0007005">
    <property type="term" value="P:mitochondrion organization"/>
    <property type="evidence" value="ECO:0007669"/>
    <property type="project" value="InterPro"/>
</dbReference>
<dbReference type="AlphaFoldDB" id="L1IR83"/>
<keyword evidence="9 15" id="KW-0378">Hydrolase</keyword>
<dbReference type="Pfam" id="PF13202">
    <property type="entry name" value="EF-hand_5"/>
    <property type="match status" value="1"/>
</dbReference>
<dbReference type="InterPro" id="IPR013566">
    <property type="entry name" value="EF_hand_assoc_1"/>
</dbReference>
<evidence type="ECO:0000256" key="9">
    <source>
        <dbReference type="ARBA" id="ARBA00022801"/>
    </source>
</evidence>
<dbReference type="RefSeq" id="XP_005825592.1">
    <property type="nucleotide sequence ID" value="XM_005825535.1"/>
</dbReference>
<evidence type="ECO:0000256" key="11">
    <source>
        <dbReference type="ARBA" id="ARBA00022989"/>
    </source>
</evidence>
<accession>L1IR83</accession>
<reference evidence="20" key="2">
    <citation type="submission" date="2012-11" db="EMBL/GenBank/DDBJ databases">
        <authorList>
            <person name="Kuo A."/>
            <person name="Curtis B.A."/>
            <person name="Tanifuji G."/>
            <person name="Burki F."/>
            <person name="Gruber A."/>
            <person name="Irimia M."/>
            <person name="Maruyama S."/>
            <person name="Arias M.C."/>
            <person name="Ball S.G."/>
            <person name="Gile G.H."/>
            <person name="Hirakawa Y."/>
            <person name="Hopkins J.F."/>
            <person name="Rensing S.A."/>
            <person name="Schmutz J."/>
            <person name="Symeonidi A."/>
            <person name="Elias M."/>
            <person name="Eveleigh R.J."/>
            <person name="Herman E.K."/>
            <person name="Klute M.J."/>
            <person name="Nakayama T."/>
            <person name="Obornik M."/>
            <person name="Reyes-Prieto A."/>
            <person name="Armbrust E.V."/>
            <person name="Aves S.J."/>
            <person name="Beiko R.G."/>
            <person name="Coutinho P."/>
            <person name="Dacks J.B."/>
            <person name="Durnford D.G."/>
            <person name="Fast N.M."/>
            <person name="Green B.R."/>
            <person name="Grisdale C."/>
            <person name="Hempe F."/>
            <person name="Henrissat B."/>
            <person name="Hoppner M.P."/>
            <person name="Ishida K.-I."/>
            <person name="Kim E."/>
            <person name="Koreny L."/>
            <person name="Kroth P.G."/>
            <person name="Liu Y."/>
            <person name="Malik S.-B."/>
            <person name="Maier U.G."/>
            <person name="McRose D."/>
            <person name="Mock T."/>
            <person name="Neilson J.A."/>
            <person name="Onodera N.T."/>
            <person name="Poole A.M."/>
            <person name="Pritham E.J."/>
            <person name="Richards T.A."/>
            <person name="Rocap G."/>
            <person name="Roy S.W."/>
            <person name="Sarai C."/>
            <person name="Schaack S."/>
            <person name="Shirato S."/>
            <person name="Slamovits C.H."/>
            <person name="Spencer D.F."/>
            <person name="Suzuki S."/>
            <person name="Worden A.Z."/>
            <person name="Zauner S."/>
            <person name="Barry K."/>
            <person name="Bell C."/>
            <person name="Bharti A.K."/>
            <person name="Crow J.A."/>
            <person name="Grimwood J."/>
            <person name="Kramer R."/>
            <person name="Lindquist E."/>
            <person name="Lucas S."/>
            <person name="Salamov A."/>
            <person name="McFadden G.I."/>
            <person name="Lane C.E."/>
            <person name="Keeling P.J."/>
            <person name="Gray M.W."/>
            <person name="Grigoriev I.V."/>
            <person name="Archibald J.M."/>
        </authorList>
    </citation>
    <scope>NUCLEOTIDE SEQUENCE</scope>
    <source>
        <strain evidence="20">CCMP2712</strain>
    </source>
</reference>
<sequence length="673" mass="74409">MKLDLGVRSDQIILPRLQTVTFKQLSSSHFHPYRCSSMVRVVVVGDAQVGKSSIIKCYISNTFDENLAPVIPIAVLPPDASPERVPLTLVDTSSRDWNMLEEEVRQADVAVVVYAADKPDTLGRVTSHWLPMLQATKESIPVVVAGNKLDLRSGDAHSIESELRNAAAPIMESFSIVETCIDCSAKRMINIPEVMLFATKAVLHPSAPLYDAVRHELKPLCIKALKRIFNQCDGDADGVLSDVELNKFQVSCFGSQLLQNQVYGIKNVLRRNLPDGVTERGITFVGFVYLLTLFIQRGRTETTWEVLRAYGYGLDLRLRRETLPNLGNEHRDQCHQLTDEALVFLETLFLKHDTDKDGSLSPDELQSLFDPTPGIPWDDAKQVTSTDKRGQIDLKGFIAQWVACCYLNPLGCMESLVYLGFRGGKESSVEGAIAVSQRRSVEHLQGTRTRTVFRITLLGVGGVDPFVFARSLLPRNVQEGGSDEQLGKESLSPLVISKVAATTDFHLIVESVSLMNEHDVSKVKDVERDGKGSDCIVIFYPSQVQSSFSLAWDAYAQLSRVNEGSPILFAEVNNKTSEEVDDIAIQSPSETCAQHHLPLPLQLSHDGEGDQDLSPLWSSVVEACLQPHKSSPVLAERKRKRSMWKRLGQISCYSALVLAGLAVALSRARSLKG</sequence>
<dbReference type="InterPro" id="IPR021181">
    <property type="entry name" value="Miro"/>
</dbReference>
<evidence type="ECO:0000313" key="20">
    <source>
        <dbReference type="Proteomes" id="UP000011087"/>
    </source>
</evidence>
<dbReference type="EnsemblProtists" id="EKX38612">
    <property type="protein sequence ID" value="EKX38612"/>
    <property type="gene ID" value="GUITHDRAFT_175541"/>
</dbReference>
<dbReference type="InterPro" id="IPR013567">
    <property type="entry name" value="EF_hand_assoc_2"/>
</dbReference>
<feature type="domain" description="EF-hand" evidence="16">
    <location>
        <begin position="340"/>
        <end position="375"/>
    </location>
</feature>
<comment type="subcellular location">
    <subcellularLocation>
        <location evidence="1 15">Mitochondrion outer membrane</location>
        <topology evidence="1 15">Single-pass type IV membrane protein</topology>
    </subcellularLocation>
    <subcellularLocation>
        <location evidence="2">Plastid</location>
        <location evidence="2">Chloroplast</location>
    </subcellularLocation>
</comment>
<evidence type="ECO:0000313" key="18">
    <source>
        <dbReference type="EMBL" id="EKX38612.1"/>
    </source>
</evidence>
<keyword evidence="11" id="KW-1133">Transmembrane helix</keyword>
<evidence type="ECO:0000256" key="15">
    <source>
        <dbReference type="PIRNR" id="PIRNR037488"/>
    </source>
</evidence>
<keyword evidence="13 15" id="KW-0342">GTP-binding</keyword>
<dbReference type="OMA" id="HETTWGI"/>
<dbReference type="InterPro" id="IPR011992">
    <property type="entry name" value="EF-hand-dom_pair"/>
</dbReference>
<evidence type="ECO:0000256" key="12">
    <source>
        <dbReference type="ARBA" id="ARBA00023128"/>
    </source>
</evidence>
<dbReference type="SUPFAM" id="SSF47473">
    <property type="entry name" value="EF-hand"/>
    <property type="match status" value="1"/>
</dbReference>
<dbReference type="OrthoDB" id="10020961at2759"/>
<dbReference type="GO" id="GO:0005741">
    <property type="term" value="C:mitochondrial outer membrane"/>
    <property type="evidence" value="ECO:0007669"/>
    <property type="project" value="UniProtKB-SubCell"/>
</dbReference>
<evidence type="ECO:0000256" key="2">
    <source>
        <dbReference type="ARBA" id="ARBA00004229"/>
    </source>
</evidence>
<dbReference type="Pfam" id="PF00071">
    <property type="entry name" value="Ras"/>
    <property type="match status" value="1"/>
</dbReference>
<keyword evidence="8 15" id="KW-1000">Mitochondrion outer membrane</keyword>
<keyword evidence="14 15" id="KW-0472">Membrane</keyword>
<dbReference type="SMART" id="SM00174">
    <property type="entry name" value="RHO"/>
    <property type="match status" value="1"/>
</dbReference>
<dbReference type="PANTHER" id="PTHR46819:SF1">
    <property type="entry name" value="EF-HAND CALCIUM-BINDING DOMAIN-CONTAINING PROTEIN 7"/>
    <property type="match status" value="1"/>
</dbReference>
<keyword evidence="20" id="KW-1185">Reference proteome</keyword>
<dbReference type="HOGENOM" id="CLU_014255_3_0_1"/>
<gene>
    <name evidence="18" type="ORF">GUITHDRAFT_175541</name>
</gene>
<evidence type="ECO:0000256" key="5">
    <source>
        <dbReference type="ARBA" id="ARBA00022723"/>
    </source>
</evidence>
<dbReference type="InterPro" id="IPR027417">
    <property type="entry name" value="P-loop_NTPase"/>
</dbReference>
<dbReference type="Pfam" id="PF08355">
    <property type="entry name" value="EF_assoc_1"/>
    <property type="match status" value="1"/>
</dbReference>
<evidence type="ECO:0000259" key="17">
    <source>
        <dbReference type="PROSITE" id="PS51423"/>
    </source>
</evidence>
<evidence type="ECO:0000256" key="4">
    <source>
        <dbReference type="ARBA" id="ARBA00022692"/>
    </source>
</evidence>
<dbReference type="InterPro" id="IPR002048">
    <property type="entry name" value="EF_hand_dom"/>
</dbReference>
<dbReference type="Gene3D" id="1.10.238.10">
    <property type="entry name" value="EF-hand"/>
    <property type="match status" value="2"/>
</dbReference>
<dbReference type="Pfam" id="PF08356">
    <property type="entry name" value="EF_assoc_2"/>
    <property type="match status" value="1"/>
</dbReference>
<dbReference type="InterPro" id="IPR001806">
    <property type="entry name" value="Small_GTPase"/>
</dbReference>
<dbReference type="EC" id="3.6.5.-" evidence="15"/>
<comment type="function">
    <text evidence="15">Mitochondrial GTPase involved in mitochondrial trafficking. Probably involved in control of anterograde transport of mitochondria and their subcellular distribution.</text>
</comment>
<dbReference type="Proteomes" id="UP000011087">
    <property type="component" value="Unassembled WGS sequence"/>
</dbReference>
<reference evidence="18 20" key="1">
    <citation type="journal article" date="2012" name="Nature">
        <title>Algal genomes reveal evolutionary mosaicism and the fate of nucleomorphs.</title>
        <authorList>
            <consortium name="DOE Joint Genome Institute"/>
            <person name="Curtis B.A."/>
            <person name="Tanifuji G."/>
            <person name="Burki F."/>
            <person name="Gruber A."/>
            <person name="Irimia M."/>
            <person name="Maruyama S."/>
            <person name="Arias M.C."/>
            <person name="Ball S.G."/>
            <person name="Gile G.H."/>
            <person name="Hirakawa Y."/>
            <person name="Hopkins J.F."/>
            <person name="Kuo A."/>
            <person name="Rensing S.A."/>
            <person name="Schmutz J."/>
            <person name="Symeonidi A."/>
            <person name="Elias M."/>
            <person name="Eveleigh R.J."/>
            <person name="Herman E.K."/>
            <person name="Klute M.J."/>
            <person name="Nakayama T."/>
            <person name="Obornik M."/>
            <person name="Reyes-Prieto A."/>
            <person name="Armbrust E.V."/>
            <person name="Aves S.J."/>
            <person name="Beiko R.G."/>
            <person name="Coutinho P."/>
            <person name="Dacks J.B."/>
            <person name="Durnford D.G."/>
            <person name="Fast N.M."/>
            <person name="Green B.R."/>
            <person name="Grisdale C.J."/>
            <person name="Hempel F."/>
            <person name="Henrissat B."/>
            <person name="Hoppner M.P."/>
            <person name="Ishida K."/>
            <person name="Kim E."/>
            <person name="Koreny L."/>
            <person name="Kroth P.G."/>
            <person name="Liu Y."/>
            <person name="Malik S.B."/>
            <person name="Maier U.G."/>
            <person name="McRose D."/>
            <person name="Mock T."/>
            <person name="Neilson J.A."/>
            <person name="Onodera N.T."/>
            <person name="Poole A.M."/>
            <person name="Pritham E.J."/>
            <person name="Richards T.A."/>
            <person name="Rocap G."/>
            <person name="Roy S.W."/>
            <person name="Sarai C."/>
            <person name="Schaack S."/>
            <person name="Shirato S."/>
            <person name="Slamovits C.H."/>
            <person name="Spencer D.F."/>
            <person name="Suzuki S."/>
            <person name="Worden A.Z."/>
            <person name="Zauner S."/>
            <person name="Barry K."/>
            <person name="Bell C."/>
            <person name="Bharti A.K."/>
            <person name="Crow J.A."/>
            <person name="Grimwood J."/>
            <person name="Kramer R."/>
            <person name="Lindquist E."/>
            <person name="Lucas S."/>
            <person name="Salamov A."/>
            <person name="McFadden G.I."/>
            <person name="Lane C.E."/>
            <person name="Keeling P.J."/>
            <person name="Gray M.W."/>
            <person name="Grigoriev I.V."/>
            <person name="Archibald J.M."/>
        </authorList>
    </citation>
    <scope>NUCLEOTIDE SEQUENCE</scope>
    <source>
        <strain evidence="18 20">CCMP2712</strain>
    </source>
</reference>
<dbReference type="EMBL" id="JH993047">
    <property type="protein sequence ID" value="EKX38612.1"/>
    <property type="molecule type" value="Genomic_DNA"/>
</dbReference>
<dbReference type="InterPro" id="IPR020860">
    <property type="entry name" value="MIRO_dom"/>
</dbReference>
<dbReference type="PaxDb" id="55529-EKX38612"/>
<proteinExistence type="inferred from homology"/>
<dbReference type="InterPro" id="IPR018247">
    <property type="entry name" value="EF_Hand_1_Ca_BS"/>
</dbReference>
<comment type="similarity">
    <text evidence="3 15">Belongs to the mitochondrial Rho GTPase family.</text>
</comment>
<evidence type="ECO:0000256" key="3">
    <source>
        <dbReference type="ARBA" id="ARBA00007981"/>
    </source>
</evidence>
<evidence type="ECO:0000256" key="10">
    <source>
        <dbReference type="ARBA" id="ARBA00022837"/>
    </source>
</evidence>
<evidence type="ECO:0000256" key="1">
    <source>
        <dbReference type="ARBA" id="ARBA00004200"/>
    </source>
</evidence>
<name>L1IR83_GUITC</name>
<dbReference type="FunFam" id="1.10.238.10:FF:000011">
    <property type="entry name" value="Mitochondrial Rho GTPase"/>
    <property type="match status" value="1"/>
</dbReference>
<dbReference type="PANTHER" id="PTHR46819">
    <property type="entry name" value="EF-HAND CALCIUM-BINDING DOMAIN-CONTAINING PROTEIN 7"/>
    <property type="match status" value="1"/>
</dbReference>
<evidence type="ECO:0000256" key="13">
    <source>
        <dbReference type="ARBA" id="ARBA00023134"/>
    </source>
</evidence>
<dbReference type="eggNOG" id="KOG1707">
    <property type="taxonomic scope" value="Eukaryota"/>
</dbReference>
<dbReference type="KEGG" id="gtt:GUITHDRAFT_175541"/>
<dbReference type="PROSITE" id="PS00018">
    <property type="entry name" value="EF_HAND_1"/>
    <property type="match status" value="2"/>
</dbReference>
<keyword evidence="7 15" id="KW-0547">Nucleotide-binding</keyword>
<evidence type="ECO:0000313" key="19">
    <source>
        <dbReference type="EnsemblProtists" id="EKX38612"/>
    </source>
</evidence>
<dbReference type="PROSITE" id="PS50222">
    <property type="entry name" value="EF_HAND_2"/>
    <property type="match status" value="1"/>
</dbReference>
<evidence type="ECO:0000256" key="7">
    <source>
        <dbReference type="ARBA" id="ARBA00022741"/>
    </source>
</evidence>
<dbReference type="GO" id="GO:0005525">
    <property type="term" value="F:GTP binding"/>
    <property type="evidence" value="ECO:0007669"/>
    <property type="project" value="UniProtKB-KW"/>
</dbReference>
<dbReference type="PIRSF" id="PIRSF037488">
    <property type="entry name" value="Mt_Rho_GTPase"/>
    <property type="match status" value="1"/>
</dbReference>
<dbReference type="SMART" id="SM00175">
    <property type="entry name" value="RAB"/>
    <property type="match status" value="1"/>
</dbReference>
<dbReference type="PROSITE" id="PS51419">
    <property type="entry name" value="RAB"/>
    <property type="match status" value="1"/>
</dbReference>
<reference evidence="19" key="3">
    <citation type="submission" date="2016-03" db="UniProtKB">
        <authorList>
            <consortium name="EnsemblProtists"/>
        </authorList>
    </citation>
    <scope>IDENTIFICATION</scope>
</reference>
<organism evidence="18">
    <name type="scientific">Guillardia theta (strain CCMP2712)</name>
    <name type="common">Cryptophyte</name>
    <dbReference type="NCBI Taxonomy" id="905079"/>
    <lineage>
        <taxon>Eukaryota</taxon>
        <taxon>Cryptophyceae</taxon>
        <taxon>Pyrenomonadales</taxon>
        <taxon>Geminigeraceae</taxon>
        <taxon>Guillardia</taxon>
    </lineage>
</organism>
<protein>
    <recommendedName>
        <fullName evidence="15">Mitochondrial Rho GTPase</fullName>
        <ecNumber evidence="15">3.6.5.-</ecNumber>
    </recommendedName>
</protein>
<dbReference type="GO" id="GO:0003924">
    <property type="term" value="F:GTPase activity"/>
    <property type="evidence" value="ECO:0007669"/>
    <property type="project" value="InterPro"/>
</dbReference>
<dbReference type="SMART" id="SM00173">
    <property type="entry name" value="RAS"/>
    <property type="match status" value="1"/>
</dbReference>
<keyword evidence="6" id="KW-0677">Repeat</keyword>
<evidence type="ECO:0000259" key="16">
    <source>
        <dbReference type="PROSITE" id="PS50222"/>
    </source>
</evidence>
<feature type="domain" description="Miro" evidence="17">
    <location>
        <begin position="36"/>
        <end position="204"/>
    </location>
</feature>